<dbReference type="InterPro" id="IPR014991">
    <property type="entry name" value="DUF1840"/>
</dbReference>
<protein>
    <submittedName>
        <fullName evidence="1">DUF1840 domain-containing protein</fullName>
    </submittedName>
</protein>
<dbReference type="RefSeq" id="WP_285981354.1">
    <property type="nucleotide sequence ID" value="NZ_JASVDS010000001.1"/>
</dbReference>
<evidence type="ECO:0000313" key="1">
    <source>
        <dbReference type="EMBL" id="MDL5031244.1"/>
    </source>
</evidence>
<sequence>MIYRFRSRDSSDVLMLAPEAQRVLRTLGREPAPMGLIQPEAMGAAITSVENALREEEALREADLSASEGTQALAEGTVEVSLHQRIWPLLDMMRRAHQAGQALVWSV</sequence>
<name>A0ABT7LEF9_9BURK</name>
<dbReference type="EMBL" id="JASVDS010000001">
    <property type="protein sequence ID" value="MDL5031244.1"/>
    <property type="molecule type" value="Genomic_DNA"/>
</dbReference>
<reference evidence="1 2" key="1">
    <citation type="submission" date="2023-06" db="EMBL/GenBank/DDBJ databases">
        <title>Pelomonas sp. APW6 16S ribosomal RNA gene genome sequencing and assembly.</title>
        <authorList>
            <person name="Woo H."/>
        </authorList>
    </citation>
    <scope>NUCLEOTIDE SEQUENCE [LARGE SCALE GENOMIC DNA]</scope>
    <source>
        <strain evidence="1 2">APW6</strain>
    </source>
</reference>
<organism evidence="1 2">
    <name type="scientific">Roseateles subflavus</name>
    <dbReference type="NCBI Taxonomy" id="3053353"/>
    <lineage>
        <taxon>Bacteria</taxon>
        <taxon>Pseudomonadati</taxon>
        <taxon>Pseudomonadota</taxon>
        <taxon>Betaproteobacteria</taxon>
        <taxon>Burkholderiales</taxon>
        <taxon>Sphaerotilaceae</taxon>
        <taxon>Roseateles</taxon>
    </lineage>
</organism>
<accession>A0ABT7LEF9</accession>
<dbReference type="Pfam" id="PF08895">
    <property type="entry name" value="DUF1840"/>
    <property type="match status" value="1"/>
</dbReference>
<dbReference type="Proteomes" id="UP001238603">
    <property type="component" value="Unassembled WGS sequence"/>
</dbReference>
<keyword evidence="2" id="KW-1185">Reference proteome</keyword>
<comment type="caution">
    <text evidence="1">The sequence shown here is derived from an EMBL/GenBank/DDBJ whole genome shotgun (WGS) entry which is preliminary data.</text>
</comment>
<evidence type="ECO:0000313" key="2">
    <source>
        <dbReference type="Proteomes" id="UP001238603"/>
    </source>
</evidence>
<proteinExistence type="predicted"/>
<gene>
    <name evidence="1" type="ORF">QRD43_04925</name>
</gene>